<protein>
    <recommendedName>
        <fullName evidence="2">alpha-galactosidase</fullName>
        <ecNumber evidence="2">3.2.1.22</ecNumber>
    </recommendedName>
</protein>
<proteinExistence type="predicted"/>
<dbReference type="Pfam" id="PF03537">
    <property type="entry name" value="Glyco_hydro_114"/>
    <property type="match status" value="1"/>
</dbReference>
<dbReference type="PANTHER" id="PTHR35273:SF2">
    <property type="entry name" value="ALPHA-GALACTOSIDASE"/>
    <property type="match status" value="1"/>
</dbReference>
<keyword evidence="6" id="KW-1185">Reference proteome</keyword>
<dbReference type="OrthoDB" id="2108802at2759"/>
<evidence type="ECO:0000313" key="6">
    <source>
        <dbReference type="Proteomes" id="UP000800235"/>
    </source>
</evidence>
<dbReference type="GO" id="GO:0004557">
    <property type="term" value="F:alpha-galactosidase activity"/>
    <property type="evidence" value="ECO:0007669"/>
    <property type="project" value="UniProtKB-EC"/>
</dbReference>
<gene>
    <name evidence="5" type="ORF">EJ08DRAFT_577361</name>
</gene>
<organism evidence="5 6">
    <name type="scientific">Tothia fuscella</name>
    <dbReference type="NCBI Taxonomy" id="1048955"/>
    <lineage>
        <taxon>Eukaryota</taxon>
        <taxon>Fungi</taxon>
        <taxon>Dikarya</taxon>
        <taxon>Ascomycota</taxon>
        <taxon>Pezizomycotina</taxon>
        <taxon>Dothideomycetes</taxon>
        <taxon>Pleosporomycetidae</taxon>
        <taxon>Venturiales</taxon>
        <taxon>Cylindrosympodiaceae</taxon>
        <taxon>Tothia</taxon>
    </lineage>
</organism>
<dbReference type="Proteomes" id="UP000800235">
    <property type="component" value="Unassembled WGS sequence"/>
</dbReference>
<evidence type="ECO:0000259" key="4">
    <source>
        <dbReference type="Pfam" id="PF03537"/>
    </source>
</evidence>
<feature type="chain" id="PRO_5040453121" description="alpha-galactosidase" evidence="3">
    <location>
        <begin position="17"/>
        <end position="376"/>
    </location>
</feature>
<evidence type="ECO:0000256" key="3">
    <source>
        <dbReference type="SAM" id="SignalP"/>
    </source>
</evidence>
<feature type="domain" description="Glycoside-hydrolase family GH114 TIM-barrel" evidence="4">
    <location>
        <begin position="31"/>
        <end position="249"/>
    </location>
</feature>
<dbReference type="InterPro" id="IPR013785">
    <property type="entry name" value="Aldolase_TIM"/>
</dbReference>
<keyword evidence="3" id="KW-0732">Signal</keyword>
<dbReference type="EMBL" id="MU007009">
    <property type="protein sequence ID" value="KAF2436890.1"/>
    <property type="molecule type" value="Genomic_DNA"/>
</dbReference>
<accession>A0A9P4P3X0</accession>
<comment type="catalytic activity">
    <reaction evidence="1">
        <text>Hydrolysis of terminal, non-reducing alpha-D-galactose residues in alpha-D-galactosides, including galactose oligosaccharides, galactomannans and galactolipids.</text>
        <dbReference type="EC" id="3.2.1.22"/>
    </reaction>
</comment>
<reference evidence="5" key="1">
    <citation type="journal article" date="2020" name="Stud. Mycol.">
        <title>101 Dothideomycetes genomes: a test case for predicting lifestyles and emergence of pathogens.</title>
        <authorList>
            <person name="Haridas S."/>
            <person name="Albert R."/>
            <person name="Binder M."/>
            <person name="Bloem J."/>
            <person name="Labutti K."/>
            <person name="Salamov A."/>
            <person name="Andreopoulos B."/>
            <person name="Baker S."/>
            <person name="Barry K."/>
            <person name="Bills G."/>
            <person name="Bluhm B."/>
            <person name="Cannon C."/>
            <person name="Castanera R."/>
            <person name="Culley D."/>
            <person name="Daum C."/>
            <person name="Ezra D."/>
            <person name="Gonzalez J."/>
            <person name="Henrissat B."/>
            <person name="Kuo A."/>
            <person name="Liang C."/>
            <person name="Lipzen A."/>
            <person name="Lutzoni F."/>
            <person name="Magnuson J."/>
            <person name="Mondo S."/>
            <person name="Nolan M."/>
            <person name="Ohm R."/>
            <person name="Pangilinan J."/>
            <person name="Park H.-J."/>
            <person name="Ramirez L."/>
            <person name="Alfaro M."/>
            <person name="Sun H."/>
            <person name="Tritt A."/>
            <person name="Yoshinaga Y."/>
            <person name="Zwiers L.-H."/>
            <person name="Turgeon B."/>
            <person name="Goodwin S."/>
            <person name="Spatafora J."/>
            <person name="Crous P."/>
            <person name="Grigoriev I."/>
        </authorList>
    </citation>
    <scope>NUCLEOTIDE SEQUENCE</scope>
    <source>
        <strain evidence="5">CBS 130266</strain>
    </source>
</reference>
<evidence type="ECO:0000256" key="1">
    <source>
        <dbReference type="ARBA" id="ARBA00001255"/>
    </source>
</evidence>
<dbReference type="InterPro" id="IPR017853">
    <property type="entry name" value="GH"/>
</dbReference>
<name>A0A9P4P3X0_9PEZI</name>
<dbReference type="InterPro" id="IPR004352">
    <property type="entry name" value="GH114_TIM-barrel"/>
</dbReference>
<dbReference type="PANTHER" id="PTHR35273">
    <property type="entry name" value="ALPHA-1,4 POLYGALACTOSAMINIDASE, PUTATIVE (AFU_ORTHOLOGUE AFUA_3G07890)-RELATED"/>
    <property type="match status" value="1"/>
</dbReference>
<dbReference type="AlphaFoldDB" id="A0A9P4P3X0"/>
<evidence type="ECO:0000256" key="2">
    <source>
        <dbReference type="ARBA" id="ARBA00012755"/>
    </source>
</evidence>
<sequence length="376" mass="42240">MFKLIPLLLLALGVEAQNRPIRLWTPEVGEKWQIILNSTIAINRTTNLVPKGVRIWEVDLFDTPRETIRELKRRGNRVICYFSAGTTEDWRPDFRNFTSEDKGACLPEWVGERYVDIRKPSVFNLMRERIRLAGQKGCDAIDPDNIDVFSNEQGFATNITRNDAIAYFRKLADEARQLRISTGLKNAQPMLPSVQDVVQFAVNEECTIYNELTPRPAEPPRGKAVFHVEYANFKFDNQSTSIGAPEISNDDIDQLKNMSSRALYDKYCNRNTEFDGLFSTTIKIMNLDGQVLYCDGQFADTKMMPLNPILKGWAGECNLTKSESGAGVAAANGTLVTPPFANATSTTIVVTPNGPVVIPTAPPKQPRSIRRWYGRG</sequence>
<dbReference type="SUPFAM" id="SSF51445">
    <property type="entry name" value="(Trans)glycosidases"/>
    <property type="match status" value="1"/>
</dbReference>
<evidence type="ECO:0000313" key="5">
    <source>
        <dbReference type="EMBL" id="KAF2436890.1"/>
    </source>
</evidence>
<dbReference type="Gene3D" id="3.20.20.70">
    <property type="entry name" value="Aldolase class I"/>
    <property type="match status" value="1"/>
</dbReference>
<feature type="signal peptide" evidence="3">
    <location>
        <begin position="1"/>
        <end position="16"/>
    </location>
</feature>
<dbReference type="EC" id="3.2.1.22" evidence="2"/>
<comment type="caution">
    <text evidence="5">The sequence shown here is derived from an EMBL/GenBank/DDBJ whole genome shotgun (WGS) entry which is preliminary data.</text>
</comment>